<evidence type="ECO:0000313" key="5">
    <source>
        <dbReference type="Proteomes" id="UP000481030"/>
    </source>
</evidence>
<evidence type="ECO:0000259" key="2">
    <source>
        <dbReference type="PROSITE" id="PS50110"/>
    </source>
</evidence>
<feature type="domain" description="Response regulatory" evidence="2">
    <location>
        <begin position="3"/>
        <end position="117"/>
    </location>
</feature>
<dbReference type="SMART" id="SM00850">
    <property type="entry name" value="LytTR"/>
    <property type="match status" value="1"/>
</dbReference>
<dbReference type="SUPFAM" id="SSF52172">
    <property type="entry name" value="CheY-like"/>
    <property type="match status" value="1"/>
</dbReference>
<name>A0A6L3VAD4_9BACI</name>
<dbReference type="Proteomes" id="UP000481030">
    <property type="component" value="Unassembled WGS sequence"/>
</dbReference>
<protein>
    <submittedName>
        <fullName evidence="4">Response regulator transcription factor</fullName>
    </submittedName>
</protein>
<dbReference type="RefSeq" id="WP_151535151.1">
    <property type="nucleotide sequence ID" value="NZ_WBOS01000004.1"/>
</dbReference>
<proteinExistence type="predicted"/>
<dbReference type="InterPro" id="IPR007492">
    <property type="entry name" value="LytTR_DNA-bd_dom"/>
</dbReference>
<dbReference type="AlphaFoldDB" id="A0A6L3VAD4"/>
<organism evidence="4 5">
    <name type="scientific">Cytobacillus depressus</name>
    <dbReference type="NCBI Taxonomy" id="1602942"/>
    <lineage>
        <taxon>Bacteria</taxon>
        <taxon>Bacillati</taxon>
        <taxon>Bacillota</taxon>
        <taxon>Bacilli</taxon>
        <taxon>Bacillales</taxon>
        <taxon>Bacillaceae</taxon>
        <taxon>Cytobacillus</taxon>
    </lineage>
</organism>
<dbReference type="PROSITE" id="PS50110">
    <property type="entry name" value="RESPONSE_REGULATORY"/>
    <property type="match status" value="1"/>
</dbReference>
<dbReference type="InterPro" id="IPR011006">
    <property type="entry name" value="CheY-like_superfamily"/>
</dbReference>
<keyword evidence="1" id="KW-0597">Phosphoprotein</keyword>
<dbReference type="Gene3D" id="3.40.50.2300">
    <property type="match status" value="1"/>
</dbReference>
<dbReference type="Gene3D" id="2.20.25.10">
    <property type="match status" value="1"/>
</dbReference>
<dbReference type="EMBL" id="WBOS01000004">
    <property type="protein sequence ID" value="KAB2336347.1"/>
    <property type="molecule type" value="Genomic_DNA"/>
</dbReference>
<keyword evidence="5" id="KW-1185">Reference proteome</keyword>
<evidence type="ECO:0000259" key="3">
    <source>
        <dbReference type="PROSITE" id="PS50930"/>
    </source>
</evidence>
<evidence type="ECO:0000256" key="1">
    <source>
        <dbReference type="PROSITE-ProRule" id="PRU00169"/>
    </source>
</evidence>
<feature type="domain" description="HTH LytTR-type" evidence="3">
    <location>
        <begin position="140"/>
        <end position="243"/>
    </location>
</feature>
<dbReference type="InterPro" id="IPR001789">
    <property type="entry name" value="Sig_transdc_resp-reg_receiver"/>
</dbReference>
<dbReference type="OrthoDB" id="9809318at2"/>
<dbReference type="InterPro" id="IPR046947">
    <property type="entry name" value="LytR-like"/>
</dbReference>
<accession>A0A6L3VAD4</accession>
<dbReference type="PROSITE" id="PS50930">
    <property type="entry name" value="HTH_LYTTR"/>
    <property type="match status" value="1"/>
</dbReference>
<dbReference type="GO" id="GO:0003677">
    <property type="term" value="F:DNA binding"/>
    <property type="evidence" value="ECO:0007669"/>
    <property type="project" value="InterPro"/>
</dbReference>
<dbReference type="Pfam" id="PF00072">
    <property type="entry name" value="Response_reg"/>
    <property type="match status" value="1"/>
</dbReference>
<dbReference type="SMART" id="SM00448">
    <property type="entry name" value="REC"/>
    <property type="match status" value="1"/>
</dbReference>
<sequence length="244" mass="28345">MLYAFIVEDEQFAREELKYLLNETGDIEIIGESETMHEALWDINECQPDVVFLDIQLAKGNGMELAKQFKHMKKQPMIVFATAYDAYALDAFDLDAVDYIVKPIDESRLRKTVDKLLVHAQFHSVKPQQEDTQPHGTKTIPVKDEDRMIIVQVDEIYYIGTENRQTYIKTAKHKYETDLLLYQILEKLGDDFLQVHRGYIVNLKQVSAIEPWLNRAYNLILKDGSKVPISRSYAKNVKQKLGFK</sequence>
<dbReference type="CDD" id="cd17532">
    <property type="entry name" value="REC_LytTR_AlgR-like"/>
    <property type="match status" value="1"/>
</dbReference>
<dbReference type="Pfam" id="PF04397">
    <property type="entry name" value="LytTR"/>
    <property type="match status" value="1"/>
</dbReference>
<evidence type="ECO:0000313" key="4">
    <source>
        <dbReference type="EMBL" id="KAB2336347.1"/>
    </source>
</evidence>
<dbReference type="GO" id="GO:0000156">
    <property type="term" value="F:phosphorelay response regulator activity"/>
    <property type="evidence" value="ECO:0007669"/>
    <property type="project" value="InterPro"/>
</dbReference>
<reference evidence="4 5" key="1">
    <citation type="journal article" date="2016" name="Antonie Van Leeuwenhoek">
        <title>Bacillus depressus sp. nov., isolated from soil of a sunflower field.</title>
        <authorList>
            <person name="Wei X."/>
            <person name="Xin D."/>
            <person name="Xin Y."/>
            <person name="Zhang H."/>
            <person name="Wang T."/>
            <person name="Zhang J."/>
        </authorList>
    </citation>
    <scope>NUCLEOTIDE SEQUENCE [LARGE SCALE GENOMIC DNA]</scope>
    <source>
        <strain evidence="4 5">BZ1</strain>
    </source>
</reference>
<comment type="caution">
    <text evidence="4">The sequence shown here is derived from an EMBL/GenBank/DDBJ whole genome shotgun (WGS) entry which is preliminary data.</text>
</comment>
<feature type="modified residue" description="4-aspartylphosphate" evidence="1">
    <location>
        <position position="54"/>
    </location>
</feature>
<gene>
    <name evidence="4" type="ORF">F7731_12755</name>
</gene>
<dbReference type="Gene3D" id="2.40.50.40">
    <property type="match status" value="1"/>
</dbReference>
<dbReference type="PANTHER" id="PTHR37299">
    <property type="entry name" value="TRANSCRIPTIONAL REGULATOR-RELATED"/>
    <property type="match status" value="1"/>
</dbReference>
<dbReference type="PANTHER" id="PTHR37299:SF1">
    <property type="entry name" value="STAGE 0 SPORULATION PROTEIN A HOMOLOG"/>
    <property type="match status" value="1"/>
</dbReference>